<dbReference type="GO" id="GO:0005886">
    <property type="term" value="C:plasma membrane"/>
    <property type="evidence" value="ECO:0007669"/>
    <property type="project" value="UniProtKB-SubCell"/>
</dbReference>
<dbReference type="STRING" id="1231392.OCGS_0494"/>
<reference evidence="9 10" key="1">
    <citation type="journal article" date="2012" name="J. Bacteriol.">
        <title>Draft Genome Sequence of Oceaniovalibus guishaninsula JLT2003T.</title>
        <authorList>
            <person name="Tang K."/>
            <person name="Liu K."/>
            <person name="Jiao N."/>
        </authorList>
    </citation>
    <scope>NUCLEOTIDE SEQUENCE [LARGE SCALE GENOMIC DNA]</scope>
    <source>
        <strain evidence="9 10">JLT2003</strain>
    </source>
</reference>
<sequence>MSALLDVILPVFLVIGFGYLAVWKGFFSDSGVDGLMKFTQNFAIPCLLFQSIATLDLQAGFPAPLLASFYLGAASGFVAGLLGGRLIFGRSWADSVAIGFCGLFSNSVLLGLPITERAFGDGTLQYNYAIIAMHAPFCYLVGVTAMELVRSGDEPLKSLPIKVLRAMFRNALVIGIALGLAVNLTGLPLPGIVADALDLIVRAALPAALFGLGGVLVRYRPEGDMRVILWVCGVSLILHPTVAFGLGTAMKLSVEQLRAAVLTGAMAPGVNSYIFANMYGAARRVAASAVLIATVLSIGTVWIWLLILP</sequence>
<dbReference type="PATRIC" id="fig|1231392.3.peg.497"/>
<evidence type="ECO:0000313" key="9">
    <source>
        <dbReference type="EMBL" id="EKE45404.1"/>
    </source>
</evidence>
<evidence type="ECO:0000256" key="5">
    <source>
        <dbReference type="ARBA" id="ARBA00022692"/>
    </source>
</evidence>
<dbReference type="eggNOG" id="COG0679">
    <property type="taxonomic scope" value="Bacteria"/>
</dbReference>
<keyword evidence="3" id="KW-0813">Transport</keyword>
<evidence type="ECO:0000256" key="8">
    <source>
        <dbReference type="SAM" id="Phobius"/>
    </source>
</evidence>
<feature type="transmembrane region" description="Helical" evidence="8">
    <location>
        <begin position="126"/>
        <end position="149"/>
    </location>
</feature>
<feature type="transmembrane region" description="Helical" evidence="8">
    <location>
        <begin position="199"/>
        <end position="217"/>
    </location>
</feature>
<feature type="transmembrane region" description="Helical" evidence="8">
    <location>
        <begin position="65"/>
        <end position="88"/>
    </location>
</feature>
<dbReference type="PANTHER" id="PTHR36838:SF3">
    <property type="entry name" value="TRANSPORTER AUXIN EFFLUX CARRIER EC FAMILY"/>
    <property type="match status" value="1"/>
</dbReference>
<name>K2HRL7_9RHOB</name>
<dbReference type="InterPro" id="IPR038770">
    <property type="entry name" value="Na+/solute_symporter_sf"/>
</dbReference>
<feature type="transmembrane region" description="Helical" evidence="8">
    <location>
        <begin position="229"/>
        <end position="250"/>
    </location>
</feature>
<dbReference type="RefSeq" id="WP_007425647.1">
    <property type="nucleotide sequence ID" value="NZ_AMGO01000007.1"/>
</dbReference>
<keyword evidence="7 8" id="KW-0472">Membrane</keyword>
<proteinExistence type="inferred from homology"/>
<organism evidence="9 10">
    <name type="scientific">Oceaniovalibus guishaninsula JLT2003</name>
    <dbReference type="NCBI Taxonomy" id="1231392"/>
    <lineage>
        <taxon>Bacteria</taxon>
        <taxon>Pseudomonadati</taxon>
        <taxon>Pseudomonadota</taxon>
        <taxon>Alphaproteobacteria</taxon>
        <taxon>Rhodobacterales</taxon>
        <taxon>Roseobacteraceae</taxon>
        <taxon>Oceaniovalibus</taxon>
    </lineage>
</organism>
<evidence type="ECO:0000256" key="1">
    <source>
        <dbReference type="ARBA" id="ARBA00004651"/>
    </source>
</evidence>
<feature type="transmembrane region" description="Helical" evidence="8">
    <location>
        <begin position="170"/>
        <end position="193"/>
    </location>
</feature>
<keyword evidence="5 8" id="KW-0812">Transmembrane</keyword>
<dbReference type="EMBL" id="AMGO01000007">
    <property type="protein sequence ID" value="EKE45404.1"/>
    <property type="molecule type" value="Genomic_DNA"/>
</dbReference>
<dbReference type="InterPro" id="IPR004776">
    <property type="entry name" value="Mem_transp_PIN-like"/>
</dbReference>
<evidence type="ECO:0000313" key="10">
    <source>
        <dbReference type="Proteomes" id="UP000006765"/>
    </source>
</evidence>
<feature type="transmembrane region" description="Helical" evidence="8">
    <location>
        <begin position="95"/>
        <end position="114"/>
    </location>
</feature>
<keyword evidence="4" id="KW-1003">Cell membrane</keyword>
<accession>K2HRL7</accession>
<feature type="transmembrane region" description="Helical" evidence="8">
    <location>
        <begin position="256"/>
        <end position="276"/>
    </location>
</feature>
<feature type="transmembrane region" description="Helical" evidence="8">
    <location>
        <begin position="285"/>
        <end position="307"/>
    </location>
</feature>
<dbReference type="GO" id="GO:0055085">
    <property type="term" value="P:transmembrane transport"/>
    <property type="evidence" value="ECO:0007669"/>
    <property type="project" value="InterPro"/>
</dbReference>
<keyword evidence="10" id="KW-1185">Reference proteome</keyword>
<dbReference type="Gene3D" id="1.20.1530.20">
    <property type="match status" value="1"/>
</dbReference>
<dbReference type="OrthoDB" id="9810457at2"/>
<dbReference type="PANTHER" id="PTHR36838">
    <property type="entry name" value="AUXIN EFFLUX CARRIER FAMILY PROTEIN"/>
    <property type="match status" value="1"/>
</dbReference>
<evidence type="ECO:0000256" key="7">
    <source>
        <dbReference type="ARBA" id="ARBA00023136"/>
    </source>
</evidence>
<keyword evidence="6 8" id="KW-1133">Transmembrane helix</keyword>
<comment type="subcellular location">
    <subcellularLocation>
        <location evidence="1">Cell membrane</location>
        <topology evidence="1">Multi-pass membrane protein</topology>
    </subcellularLocation>
</comment>
<evidence type="ECO:0000256" key="6">
    <source>
        <dbReference type="ARBA" id="ARBA00022989"/>
    </source>
</evidence>
<evidence type="ECO:0000256" key="3">
    <source>
        <dbReference type="ARBA" id="ARBA00022448"/>
    </source>
</evidence>
<dbReference type="Pfam" id="PF03547">
    <property type="entry name" value="Mem_trans"/>
    <property type="match status" value="1"/>
</dbReference>
<evidence type="ECO:0000256" key="2">
    <source>
        <dbReference type="ARBA" id="ARBA00010145"/>
    </source>
</evidence>
<evidence type="ECO:0000256" key="4">
    <source>
        <dbReference type="ARBA" id="ARBA00022475"/>
    </source>
</evidence>
<dbReference type="Proteomes" id="UP000006765">
    <property type="component" value="Unassembled WGS sequence"/>
</dbReference>
<dbReference type="AlphaFoldDB" id="K2HRL7"/>
<comment type="caution">
    <text evidence="9">The sequence shown here is derived from an EMBL/GenBank/DDBJ whole genome shotgun (WGS) entry which is preliminary data.</text>
</comment>
<gene>
    <name evidence="9" type="ORF">OCGS_0494</name>
</gene>
<protein>
    <submittedName>
        <fullName evidence="9">Malonate transporter, putative</fullName>
    </submittedName>
</protein>
<comment type="similarity">
    <text evidence="2">Belongs to the auxin efflux carrier (TC 2.A.69) family.</text>
</comment>
<feature type="transmembrane region" description="Helical" evidence="8">
    <location>
        <begin position="7"/>
        <end position="26"/>
    </location>
</feature>